<name>A0A9P9DM84_9HYPO</name>
<protein>
    <submittedName>
        <fullName evidence="1">Uncharacterized protein</fullName>
    </submittedName>
</protein>
<proteinExistence type="predicted"/>
<evidence type="ECO:0000313" key="2">
    <source>
        <dbReference type="Proteomes" id="UP000717696"/>
    </source>
</evidence>
<evidence type="ECO:0000313" key="1">
    <source>
        <dbReference type="EMBL" id="KAH7122110.1"/>
    </source>
</evidence>
<dbReference type="EMBL" id="JAGMUU010000026">
    <property type="protein sequence ID" value="KAH7122110.1"/>
    <property type="molecule type" value="Genomic_DNA"/>
</dbReference>
<dbReference type="OrthoDB" id="4500473at2759"/>
<keyword evidence="2" id="KW-1185">Reference proteome</keyword>
<gene>
    <name evidence="1" type="ORF">B0J13DRAFT_589420</name>
</gene>
<dbReference type="Proteomes" id="UP000717696">
    <property type="component" value="Unassembled WGS sequence"/>
</dbReference>
<accession>A0A9P9DM84</accession>
<organism evidence="1 2">
    <name type="scientific">Dactylonectria estremocensis</name>
    <dbReference type="NCBI Taxonomy" id="1079267"/>
    <lineage>
        <taxon>Eukaryota</taxon>
        <taxon>Fungi</taxon>
        <taxon>Dikarya</taxon>
        <taxon>Ascomycota</taxon>
        <taxon>Pezizomycotina</taxon>
        <taxon>Sordariomycetes</taxon>
        <taxon>Hypocreomycetidae</taxon>
        <taxon>Hypocreales</taxon>
        <taxon>Nectriaceae</taxon>
        <taxon>Dactylonectria</taxon>
    </lineage>
</organism>
<comment type="caution">
    <text evidence="1">The sequence shown here is derived from an EMBL/GenBank/DDBJ whole genome shotgun (WGS) entry which is preliminary data.</text>
</comment>
<dbReference type="AlphaFoldDB" id="A0A9P9DM84"/>
<sequence length="253" mass="27719">MSFQTVPTYYSAPNFSIPPPEANGPLQLGSVITDLKEPIPLNPENVVPVPESEIVRSHLNGFSTTIKDSRNLSLGILAKLLGLDWFKTGPKINRDQSQEEHIFVKRLDTQYFSPSHEYMSASINLHPVKAFRLACRDRLPVFLITGIKVANGASANFVKAKAMGANMQLSVMASLPGLPVVEPQIGGQWNSEQGMSFEGSSDFVLAYRVTRMKWKKGEVNAKSYTLGATMVDDHGSISQPSGIKFSRSQGHPS</sequence>
<reference evidence="1" key="1">
    <citation type="journal article" date="2021" name="Nat. Commun.">
        <title>Genetic determinants of endophytism in the Arabidopsis root mycobiome.</title>
        <authorList>
            <person name="Mesny F."/>
            <person name="Miyauchi S."/>
            <person name="Thiergart T."/>
            <person name="Pickel B."/>
            <person name="Atanasova L."/>
            <person name="Karlsson M."/>
            <person name="Huettel B."/>
            <person name="Barry K.W."/>
            <person name="Haridas S."/>
            <person name="Chen C."/>
            <person name="Bauer D."/>
            <person name="Andreopoulos W."/>
            <person name="Pangilinan J."/>
            <person name="LaButti K."/>
            <person name="Riley R."/>
            <person name="Lipzen A."/>
            <person name="Clum A."/>
            <person name="Drula E."/>
            <person name="Henrissat B."/>
            <person name="Kohler A."/>
            <person name="Grigoriev I.V."/>
            <person name="Martin F.M."/>
            <person name="Hacquard S."/>
        </authorList>
    </citation>
    <scope>NUCLEOTIDE SEQUENCE</scope>
    <source>
        <strain evidence="1">MPI-CAGE-AT-0021</strain>
    </source>
</reference>